<dbReference type="AlphaFoldDB" id="A0AAE0MJV2"/>
<organism evidence="1 2">
    <name type="scientific">Neurospora tetraspora</name>
    <dbReference type="NCBI Taxonomy" id="94610"/>
    <lineage>
        <taxon>Eukaryota</taxon>
        <taxon>Fungi</taxon>
        <taxon>Dikarya</taxon>
        <taxon>Ascomycota</taxon>
        <taxon>Pezizomycotina</taxon>
        <taxon>Sordariomycetes</taxon>
        <taxon>Sordariomycetidae</taxon>
        <taxon>Sordariales</taxon>
        <taxon>Sordariaceae</taxon>
        <taxon>Neurospora</taxon>
    </lineage>
</organism>
<evidence type="ECO:0000313" key="1">
    <source>
        <dbReference type="EMBL" id="KAK3334835.1"/>
    </source>
</evidence>
<dbReference type="RefSeq" id="XP_062677001.1">
    <property type="nucleotide sequence ID" value="XM_062827557.1"/>
</dbReference>
<name>A0AAE0MJV2_9PEZI</name>
<reference evidence="1" key="1">
    <citation type="journal article" date="2023" name="Mol. Phylogenet. Evol.">
        <title>Genome-scale phylogeny and comparative genomics of the fungal order Sordariales.</title>
        <authorList>
            <person name="Hensen N."/>
            <person name="Bonometti L."/>
            <person name="Westerberg I."/>
            <person name="Brannstrom I.O."/>
            <person name="Guillou S."/>
            <person name="Cros-Aarteil S."/>
            <person name="Calhoun S."/>
            <person name="Haridas S."/>
            <person name="Kuo A."/>
            <person name="Mondo S."/>
            <person name="Pangilinan J."/>
            <person name="Riley R."/>
            <person name="LaButti K."/>
            <person name="Andreopoulos B."/>
            <person name="Lipzen A."/>
            <person name="Chen C."/>
            <person name="Yan M."/>
            <person name="Daum C."/>
            <person name="Ng V."/>
            <person name="Clum A."/>
            <person name="Steindorff A."/>
            <person name="Ohm R.A."/>
            <person name="Martin F."/>
            <person name="Silar P."/>
            <person name="Natvig D.O."/>
            <person name="Lalanne C."/>
            <person name="Gautier V."/>
            <person name="Ament-Velasquez S.L."/>
            <person name="Kruys A."/>
            <person name="Hutchinson M.I."/>
            <person name="Powell A.J."/>
            <person name="Barry K."/>
            <person name="Miller A.N."/>
            <person name="Grigoriev I.V."/>
            <person name="Debuchy R."/>
            <person name="Gladieux P."/>
            <person name="Hiltunen Thoren M."/>
            <person name="Johannesson H."/>
        </authorList>
    </citation>
    <scope>NUCLEOTIDE SEQUENCE</scope>
    <source>
        <strain evidence="1">CBS 560.94</strain>
    </source>
</reference>
<dbReference type="EMBL" id="JAUEPP010000009">
    <property type="protein sequence ID" value="KAK3334835.1"/>
    <property type="molecule type" value="Genomic_DNA"/>
</dbReference>
<dbReference type="Proteomes" id="UP001278500">
    <property type="component" value="Unassembled WGS sequence"/>
</dbReference>
<accession>A0AAE0MJV2</accession>
<reference evidence="1" key="2">
    <citation type="submission" date="2023-06" db="EMBL/GenBank/DDBJ databases">
        <authorList>
            <consortium name="Lawrence Berkeley National Laboratory"/>
            <person name="Haridas S."/>
            <person name="Hensen N."/>
            <person name="Bonometti L."/>
            <person name="Westerberg I."/>
            <person name="Brannstrom I.O."/>
            <person name="Guillou S."/>
            <person name="Cros-Aarteil S."/>
            <person name="Calhoun S."/>
            <person name="Kuo A."/>
            <person name="Mondo S."/>
            <person name="Pangilinan J."/>
            <person name="Riley R."/>
            <person name="Labutti K."/>
            <person name="Andreopoulos B."/>
            <person name="Lipzen A."/>
            <person name="Chen C."/>
            <person name="Yanf M."/>
            <person name="Daum C."/>
            <person name="Ng V."/>
            <person name="Clum A."/>
            <person name="Steindorff A."/>
            <person name="Ohm R."/>
            <person name="Martin F."/>
            <person name="Silar P."/>
            <person name="Natvig D."/>
            <person name="Lalanne C."/>
            <person name="Gautier V."/>
            <person name="Ament-Velasquez S.L."/>
            <person name="Kruys A."/>
            <person name="Hutchinson M.I."/>
            <person name="Powell A.J."/>
            <person name="Barry K."/>
            <person name="Miller A.N."/>
            <person name="Grigoriev I.V."/>
            <person name="Debuchy R."/>
            <person name="Gladieux P."/>
            <person name="Thoren M.H."/>
            <person name="Johannesson H."/>
        </authorList>
    </citation>
    <scope>NUCLEOTIDE SEQUENCE</scope>
    <source>
        <strain evidence="1">CBS 560.94</strain>
    </source>
</reference>
<evidence type="ECO:0000313" key="2">
    <source>
        <dbReference type="Proteomes" id="UP001278500"/>
    </source>
</evidence>
<dbReference type="GeneID" id="87864711"/>
<gene>
    <name evidence="1" type="ORF">B0H65DRAFT_480037</name>
</gene>
<protein>
    <submittedName>
        <fullName evidence="1">Uncharacterized protein</fullName>
    </submittedName>
</protein>
<comment type="caution">
    <text evidence="1">The sequence shown here is derived from an EMBL/GenBank/DDBJ whole genome shotgun (WGS) entry which is preliminary data.</text>
</comment>
<sequence>MVSNPPLILTLQGFITLRKPLFCLSLSILMPLSVSFELPRTGRDNRVTPYGTCPLKASRTLPLHPLPSTPYLLPPSSSLFL</sequence>
<proteinExistence type="predicted"/>
<keyword evidence="2" id="KW-1185">Reference proteome</keyword>